<feature type="transmembrane region" description="Helical" evidence="6">
    <location>
        <begin position="85"/>
        <end position="106"/>
    </location>
</feature>
<dbReference type="Pfam" id="PF01027">
    <property type="entry name" value="Bax1-I"/>
    <property type="match status" value="1"/>
</dbReference>
<evidence type="ECO:0000256" key="6">
    <source>
        <dbReference type="RuleBase" id="RU004379"/>
    </source>
</evidence>
<dbReference type="STRING" id="288768.SAMEA3906486_04727"/>
<feature type="transmembrane region" description="Helical" evidence="6">
    <location>
        <begin position="203"/>
        <end position="229"/>
    </location>
</feature>
<feature type="transmembrane region" description="Helical" evidence="6">
    <location>
        <begin position="61"/>
        <end position="78"/>
    </location>
</feature>
<reference evidence="7 8" key="1">
    <citation type="submission" date="2016-04" db="EMBL/GenBank/DDBJ databases">
        <authorList>
            <consortium name="Pathogen Informatics"/>
        </authorList>
    </citation>
    <scope>NUCLEOTIDE SEQUENCE [LARGE SCALE GENOMIC DNA]</scope>
    <source>
        <strain evidence="7 8">H050680373</strain>
    </source>
</reference>
<dbReference type="AlphaFoldDB" id="A0A157ST35"/>
<evidence type="ECO:0000313" key="7">
    <source>
        <dbReference type="EMBL" id="SAI73587.1"/>
    </source>
</evidence>
<proteinExistence type="inferred from homology"/>
<keyword evidence="5 6" id="KW-0472">Membrane</keyword>
<keyword evidence="8" id="KW-1185">Reference proteome</keyword>
<dbReference type="GO" id="GO:0005886">
    <property type="term" value="C:plasma membrane"/>
    <property type="evidence" value="ECO:0007669"/>
    <property type="project" value="UniProtKB-SubCell"/>
</dbReference>
<feature type="transmembrane region" description="Helical" evidence="6">
    <location>
        <begin position="30"/>
        <end position="49"/>
    </location>
</feature>
<dbReference type="InterPro" id="IPR006214">
    <property type="entry name" value="Bax_inhibitor_1-related"/>
</dbReference>
<dbReference type="PANTHER" id="PTHR23291">
    <property type="entry name" value="BAX INHIBITOR-RELATED"/>
    <property type="match status" value="1"/>
</dbReference>
<comment type="subcellular location">
    <subcellularLocation>
        <location evidence="1">Cell membrane</location>
        <topology evidence="1">Multi-pass membrane protein</topology>
    </subcellularLocation>
</comment>
<gene>
    <name evidence="7" type="primary">yccA</name>
    <name evidence="7" type="ORF">SAMEA3906486_04727</name>
</gene>
<accession>A0A157ST35</accession>
<organism evidence="7 8">
    <name type="scientific">Bordetella ansorpii</name>
    <dbReference type="NCBI Taxonomy" id="288768"/>
    <lineage>
        <taxon>Bacteria</taxon>
        <taxon>Pseudomonadati</taxon>
        <taxon>Pseudomonadota</taxon>
        <taxon>Betaproteobacteria</taxon>
        <taxon>Burkholderiales</taxon>
        <taxon>Alcaligenaceae</taxon>
        <taxon>Bordetella</taxon>
    </lineage>
</organism>
<evidence type="ECO:0000256" key="5">
    <source>
        <dbReference type="ARBA" id="ARBA00023136"/>
    </source>
</evidence>
<dbReference type="RefSeq" id="WP_066132491.1">
    <property type="nucleotide sequence ID" value="NZ_FKIF01000009.1"/>
</dbReference>
<keyword evidence="2" id="KW-1003">Cell membrane</keyword>
<comment type="similarity">
    <text evidence="6">Belongs to the BI1 family.</text>
</comment>
<sequence length="234" mass="25199">MNEYRPTPYERSGYGASGEVVRNRVLRNTYWLLALSLIPTVLGAAVGLYSGLNQVMGTSPMVSSILFLVGAFGMMFLIEKNKDSSLGVVLLLAFTFFMGIMLSRILGFVMNFSNGSQLVMTAFGGTAVVFGTMATLATTIKRDLSGLSKWLFAGAMVILVAAVANIFLQMTGIMLMVSTLAVVIFSAFMLVDLQRVVNGGETNYVSATLAIYLDVYNVFANLLALLGIFGGDRE</sequence>
<feature type="transmembrane region" description="Helical" evidence="6">
    <location>
        <begin position="173"/>
        <end position="191"/>
    </location>
</feature>
<keyword evidence="3 6" id="KW-0812">Transmembrane</keyword>
<dbReference type="CDD" id="cd10433">
    <property type="entry name" value="YccA_like"/>
    <property type="match status" value="1"/>
</dbReference>
<evidence type="ECO:0000256" key="2">
    <source>
        <dbReference type="ARBA" id="ARBA00022475"/>
    </source>
</evidence>
<feature type="transmembrane region" description="Helical" evidence="6">
    <location>
        <begin position="118"/>
        <end position="138"/>
    </location>
</feature>
<dbReference type="PANTHER" id="PTHR23291:SF115">
    <property type="entry name" value="MODULATOR OF FTSH PROTEASE YCCA"/>
    <property type="match status" value="1"/>
</dbReference>
<evidence type="ECO:0000313" key="8">
    <source>
        <dbReference type="Proteomes" id="UP000076848"/>
    </source>
</evidence>
<dbReference type="OrthoDB" id="9813298at2"/>
<evidence type="ECO:0000256" key="3">
    <source>
        <dbReference type="ARBA" id="ARBA00022692"/>
    </source>
</evidence>
<dbReference type="Proteomes" id="UP000076848">
    <property type="component" value="Unassembled WGS sequence"/>
</dbReference>
<evidence type="ECO:0000256" key="4">
    <source>
        <dbReference type="ARBA" id="ARBA00022989"/>
    </source>
</evidence>
<keyword evidence="4 6" id="KW-1133">Transmembrane helix</keyword>
<evidence type="ECO:0000256" key="1">
    <source>
        <dbReference type="ARBA" id="ARBA00004651"/>
    </source>
</evidence>
<protein>
    <submittedName>
        <fullName evidence="7">Membrane protein</fullName>
    </submittedName>
</protein>
<dbReference type="EMBL" id="FKIF01000009">
    <property type="protein sequence ID" value="SAI73587.1"/>
    <property type="molecule type" value="Genomic_DNA"/>
</dbReference>
<name>A0A157ST35_9BORD</name>
<feature type="transmembrane region" description="Helical" evidence="6">
    <location>
        <begin position="150"/>
        <end position="167"/>
    </location>
</feature>